<evidence type="ECO:0008006" key="3">
    <source>
        <dbReference type="Google" id="ProtNLM"/>
    </source>
</evidence>
<gene>
    <name evidence="1" type="ORF">F8M41_026473</name>
</gene>
<comment type="caution">
    <text evidence="1">The sequence shown here is derived from an EMBL/GenBank/DDBJ whole genome shotgun (WGS) entry which is preliminary data.</text>
</comment>
<dbReference type="AlphaFoldDB" id="A0A8H3XIE1"/>
<sequence length="109" mass="12042">MNIQRDELTNLENISQENISRNCSVCVNTFCHCGVCGQAGHNAQTCGLDSSNKVNDIIQDDYSDYDNNNLILSVARHNVYNNPNHDNKSYHCGVCGQTGHNSCTYSVKA</sequence>
<keyword evidence="2" id="KW-1185">Reference proteome</keyword>
<evidence type="ECO:0000313" key="2">
    <source>
        <dbReference type="Proteomes" id="UP000439903"/>
    </source>
</evidence>
<dbReference type="EMBL" id="WTPW01000990">
    <property type="protein sequence ID" value="KAF0464620.1"/>
    <property type="molecule type" value="Genomic_DNA"/>
</dbReference>
<dbReference type="Proteomes" id="UP000439903">
    <property type="component" value="Unassembled WGS sequence"/>
</dbReference>
<name>A0A8H3XIE1_GIGMA</name>
<organism evidence="1 2">
    <name type="scientific">Gigaspora margarita</name>
    <dbReference type="NCBI Taxonomy" id="4874"/>
    <lineage>
        <taxon>Eukaryota</taxon>
        <taxon>Fungi</taxon>
        <taxon>Fungi incertae sedis</taxon>
        <taxon>Mucoromycota</taxon>
        <taxon>Glomeromycotina</taxon>
        <taxon>Glomeromycetes</taxon>
        <taxon>Diversisporales</taxon>
        <taxon>Gigasporaceae</taxon>
        <taxon>Gigaspora</taxon>
    </lineage>
</organism>
<proteinExistence type="predicted"/>
<accession>A0A8H3XIE1</accession>
<protein>
    <recommendedName>
        <fullName evidence="3">CCHC-type domain-containing protein</fullName>
    </recommendedName>
</protein>
<evidence type="ECO:0000313" key="1">
    <source>
        <dbReference type="EMBL" id="KAF0464620.1"/>
    </source>
</evidence>
<dbReference type="Gene3D" id="4.10.60.10">
    <property type="entry name" value="Zinc finger, CCHC-type"/>
    <property type="match status" value="1"/>
</dbReference>
<reference evidence="1 2" key="1">
    <citation type="journal article" date="2019" name="Environ. Microbiol.">
        <title>At the nexus of three kingdoms: the genome of the mycorrhizal fungus Gigaspora margarita provides insights into plant, endobacterial and fungal interactions.</title>
        <authorList>
            <person name="Venice F."/>
            <person name="Ghignone S."/>
            <person name="Salvioli di Fossalunga A."/>
            <person name="Amselem J."/>
            <person name="Novero M."/>
            <person name="Xianan X."/>
            <person name="Sedzielewska Toro K."/>
            <person name="Morin E."/>
            <person name="Lipzen A."/>
            <person name="Grigoriev I.V."/>
            <person name="Henrissat B."/>
            <person name="Martin F.M."/>
            <person name="Bonfante P."/>
        </authorList>
    </citation>
    <scope>NUCLEOTIDE SEQUENCE [LARGE SCALE GENOMIC DNA]</scope>
    <source>
        <strain evidence="1 2">BEG34</strain>
    </source>
</reference>